<organism evidence="2 3">
    <name type="scientific">Nyctereutes procyonoides</name>
    <name type="common">Raccoon dog</name>
    <name type="synonym">Canis procyonoides</name>
    <dbReference type="NCBI Taxonomy" id="34880"/>
    <lineage>
        <taxon>Eukaryota</taxon>
        <taxon>Metazoa</taxon>
        <taxon>Chordata</taxon>
        <taxon>Craniata</taxon>
        <taxon>Vertebrata</taxon>
        <taxon>Euteleostomi</taxon>
        <taxon>Mammalia</taxon>
        <taxon>Eutheria</taxon>
        <taxon>Laurasiatheria</taxon>
        <taxon>Carnivora</taxon>
        <taxon>Caniformia</taxon>
        <taxon>Canidae</taxon>
        <taxon>Nyctereutes</taxon>
    </lineage>
</organism>
<dbReference type="Proteomes" id="UP000645828">
    <property type="component" value="Unassembled WGS sequence"/>
</dbReference>
<dbReference type="EMBL" id="CAJHUB010000649">
    <property type="protein sequence ID" value="CAD7667551.1"/>
    <property type="molecule type" value="Genomic_DNA"/>
</dbReference>
<dbReference type="AlphaFoldDB" id="A0A811XU27"/>
<accession>A0A811XU27</accession>
<comment type="caution">
    <text evidence="2">The sequence shown here is derived from an EMBL/GenBank/DDBJ whole genome shotgun (WGS) entry which is preliminary data.</text>
</comment>
<reference evidence="2" key="1">
    <citation type="submission" date="2020-12" db="EMBL/GenBank/DDBJ databases">
        <authorList>
            <consortium name="Molecular Ecology Group"/>
        </authorList>
    </citation>
    <scope>NUCLEOTIDE SEQUENCE</scope>
    <source>
        <strain evidence="2">TBG_1078</strain>
    </source>
</reference>
<evidence type="ECO:0000256" key="1">
    <source>
        <dbReference type="SAM" id="MobiDB-lite"/>
    </source>
</evidence>
<evidence type="ECO:0000313" key="2">
    <source>
        <dbReference type="EMBL" id="CAD7667551.1"/>
    </source>
</evidence>
<protein>
    <submittedName>
        <fullName evidence="2">(raccoon dog) hypothetical protein</fullName>
    </submittedName>
</protein>
<gene>
    <name evidence="2" type="ORF">NYPRO_LOCUS861</name>
</gene>
<feature type="region of interest" description="Disordered" evidence="1">
    <location>
        <begin position="1"/>
        <end position="90"/>
    </location>
</feature>
<feature type="compositionally biased region" description="Basic and acidic residues" evidence="1">
    <location>
        <begin position="41"/>
        <end position="54"/>
    </location>
</feature>
<feature type="compositionally biased region" description="Low complexity" evidence="1">
    <location>
        <begin position="18"/>
        <end position="27"/>
    </location>
</feature>
<feature type="compositionally biased region" description="Gly residues" evidence="1">
    <location>
        <begin position="76"/>
        <end position="85"/>
    </location>
</feature>
<name>A0A811XU27_NYCPR</name>
<proteinExistence type="predicted"/>
<evidence type="ECO:0000313" key="3">
    <source>
        <dbReference type="Proteomes" id="UP000645828"/>
    </source>
</evidence>
<keyword evidence="3" id="KW-1185">Reference proteome</keyword>
<sequence>MCFDVVRGGRLSPERAPRPGAGAVPPRGGRRAGWGGAPAARLREAGRASGRDELPQLSRGPAAPLPSPRRRARAPRGGGGGGGPRGRVSRRRLATLVTGEDGCLQDPDRVIILLASLASCSLGSGHPSWASTPALPETVFKGLGLLRSLSILPPRRKDSIKDISTENPGRCLAWRRCSLNGFCSNYRERGICFSWNLPG</sequence>